<evidence type="ECO:0000256" key="1">
    <source>
        <dbReference type="SAM" id="MobiDB-lite"/>
    </source>
</evidence>
<gene>
    <name evidence="2" type="ORF">GCM10010361_24440</name>
</gene>
<sequence>MLSYATVIGANLSHLATAVGKWKKLPDEIDKAASAFRTTVTKGLQDSHWKGKTAKAAFQKFDVVEKELKAASDEAKDIHGLLDDALERFKSAKSRLESVRTEVGSNSDLRITEGGRVVPKGDPGDKDYEKAHKKYAEDITHFQERITRALKDATEADEALNWGLQQDPNGASKGFNAKASDSMKDALSGYHKAQKDADAAVKLASLDKLSDKQLAHLNDYLATHKNDPVFGERFATELGPKKTLEFWRNIADPGAGMGPQADPNRLKAVTKLQENLSLTLAAATRTGSPDMHKWENSVIKLGDNQFGNDRSTNAPFGYQIMSNLMRKGDFDDQFLGRYGKSLLHFENQQQEKNGMSPKELWSRNRAQLNFGVKNDFGSDPMTGFMESLGHSPEASTDFFNSQFEGGDGKDRSIFNYLVKGGDNNRDWFVDGELQGEGKIVAGYKSLGHALESATTGYAHGEMPAPDELTVRRDKQTAAVMQQVVSAYTGDSDLMNKQQGISDSLGRMGAAYIDDIQYSVYSHGQNSLERADTPFKAAYPGALDLGKNDGINFLSVIARDKDAHAAVTVAQQTYTVSAMMNHLPHYSEHGGILYPDAKIACRTGAEVQGIIDKAMVEQVFSDADAKAEDANDKLAKRHEWISTGVGVATGFAVGLVNPPAGAIVVPIAQEAVPAVVDTVMGQEWSDYEKNNEIKSDDTKDEASAKYYNQGTLIATRPAEIYAENSGLSKDERQDLEIDLTSNYSTDGYDHGKHLATESGSGPYEPKEDDKWFGIF</sequence>
<accession>A0ABN0ZUS6</accession>
<dbReference type="Gene3D" id="1.20.1260.20">
    <property type="entry name" value="PPE superfamily"/>
    <property type="match status" value="1"/>
</dbReference>
<proteinExistence type="predicted"/>
<keyword evidence="3" id="KW-1185">Reference proteome</keyword>
<dbReference type="EMBL" id="BAAABY010000018">
    <property type="protein sequence ID" value="GAA0459600.1"/>
    <property type="molecule type" value="Genomic_DNA"/>
</dbReference>
<protein>
    <submittedName>
        <fullName evidence="2">PPE domain-containing protein</fullName>
    </submittedName>
</protein>
<reference evidence="2 3" key="1">
    <citation type="journal article" date="2019" name="Int. J. Syst. Evol. Microbiol.">
        <title>The Global Catalogue of Microorganisms (GCM) 10K type strain sequencing project: providing services to taxonomists for standard genome sequencing and annotation.</title>
        <authorList>
            <consortium name="The Broad Institute Genomics Platform"/>
            <consortium name="The Broad Institute Genome Sequencing Center for Infectious Disease"/>
            <person name="Wu L."/>
            <person name="Ma J."/>
        </authorList>
    </citation>
    <scope>NUCLEOTIDE SEQUENCE [LARGE SCALE GENOMIC DNA]</scope>
    <source>
        <strain evidence="2 3">JCM 4805</strain>
    </source>
</reference>
<dbReference type="InterPro" id="IPR038332">
    <property type="entry name" value="PPE_sf"/>
</dbReference>
<evidence type="ECO:0000313" key="3">
    <source>
        <dbReference type="Proteomes" id="UP001500909"/>
    </source>
</evidence>
<evidence type="ECO:0000313" key="2">
    <source>
        <dbReference type="EMBL" id="GAA0459600.1"/>
    </source>
</evidence>
<comment type="caution">
    <text evidence="2">The sequence shown here is derived from an EMBL/GenBank/DDBJ whole genome shotgun (WGS) entry which is preliminary data.</text>
</comment>
<name>A0ABN0ZUS6_9ACTN</name>
<organism evidence="2 3">
    <name type="scientific">Streptomyces olivaceiscleroticus</name>
    <dbReference type="NCBI Taxonomy" id="68245"/>
    <lineage>
        <taxon>Bacteria</taxon>
        <taxon>Bacillati</taxon>
        <taxon>Actinomycetota</taxon>
        <taxon>Actinomycetes</taxon>
        <taxon>Kitasatosporales</taxon>
        <taxon>Streptomycetaceae</taxon>
        <taxon>Streptomyces</taxon>
    </lineage>
</organism>
<dbReference type="Proteomes" id="UP001500909">
    <property type="component" value="Unassembled WGS sequence"/>
</dbReference>
<feature type="region of interest" description="Disordered" evidence="1">
    <location>
        <begin position="740"/>
        <end position="767"/>
    </location>
</feature>
<dbReference type="RefSeq" id="WP_346094991.1">
    <property type="nucleotide sequence ID" value="NZ_BAAABY010000018.1"/>
</dbReference>